<organism evidence="2 3">
    <name type="scientific">Lyngbya aestuarii BL J</name>
    <dbReference type="NCBI Taxonomy" id="1348334"/>
    <lineage>
        <taxon>Bacteria</taxon>
        <taxon>Bacillati</taxon>
        <taxon>Cyanobacteriota</taxon>
        <taxon>Cyanophyceae</taxon>
        <taxon>Oscillatoriophycideae</taxon>
        <taxon>Oscillatoriales</taxon>
        <taxon>Microcoleaceae</taxon>
        <taxon>Lyngbya</taxon>
    </lineage>
</organism>
<evidence type="ECO:0000259" key="1">
    <source>
        <dbReference type="Pfam" id="PF10615"/>
    </source>
</evidence>
<dbReference type="SUPFAM" id="SSF50475">
    <property type="entry name" value="FMN-binding split barrel"/>
    <property type="match status" value="1"/>
</dbReference>
<evidence type="ECO:0000313" key="3">
    <source>
        <dbReference type="Proteomes" id="UP000017127"/>
    </source>
</evidence>
<reference evidence="2 3" key="1">
    <citation type="journal article" date="2013" name="Front. Microbiol.">
        <title>Comparative genomic analyses of the cyanobacterium, Lyngbya aestuarii BL J, a powerful hydrogen producer.</title>
        <authorList>
            <person name="Kothari A."/>
            <person name="Vaughn M."/>
            <person name="Garcia-Pichel F."/>
        </authorList>
    </citation>
    <scope>NUCLEOTIDE SEQUENCE [LARGE SCALE GENOMIC DNA]</scope>
    <source>
        <strain evidence="2 3">BL J</strain>
    </source>
</reference>
<dbReference type="Gene3D" id="3.20.180.10">
    <property type="entry name" value="PNP-oxidase-like"/>
    <property type="match status" value="1"/>
</dbReference>
<comment type="caution">
    <text evidence="2">The sequence shown here is derived from an EMBL/GenBank/DDBJ whole genome shotgun (WGS) entry which is preliminary data.</text>
</comment>
<name>U7QHV5_9CYAN</name>
<evidence type="ECO:0000313" key="2">
    <source>
        <dbReference type="EMBL" id="ERT06665.1"/>
    </source>
</evidence>
<dbReference type="AlphaFoldDB" id="U7QHV5"/>
<gene>
    <name evidence="2" type="ORF">M595_3334</name>
</gene>
<sequence>MSAEPITPEISDRICAHMNDDHANAILLYAKVFAKTPNATSARLVSIDPEGMDLTALVEAKSTPLRVSFDHTLENSEDAHHTLIEMVKQARKMSE</sequence>
<accession>U7QHV5</accession>
<dbReference type="Pfam" id="PF10615">
    <property type="entry name" value="DUF2470"/>
    <property type="match status" value="1"/>
</dbReference>
<dbReference type="OrthoDB" id="9814594at2"/>
<dbReference type="EMBL" id="AUZM01000032">
    <property type="protein sequence ID" value="ERT06665.1"/>
    <property type="molecule type" value="Genomic_DNA"/>
</dbReference>
<dbReference type="RefSeq" id="WP_023067060.1">
    <property type="nucleotide sequence ID" value="NZ_AUZM01000032.1"/>
</dbReference>
<keyword evidence="3" id="KW-1185">Reference proteome</keyword>
<feature type="domain" description="DUF2470" evidence="1">
    <location>
        <begin position="11"/>
        <end position="86"/>
    </location>
</feature>
<dbReference type="InterPro" id="IPR019595">
    <property type="entry name" value="DUF2470"/>
</dbReference>
<dbReference type="Proteomes" id="UP000017127">
    <property type="component" value="Unassembled WGS sequence"/>
</dbReference>
<proteinExistence type="predicted"/>
<dbReference type="InterPro" id="IPR037119">
    <property type="entry name" value="Haem_oxidase_HugZ-like_sf"/>
</dbReference>
<protein>
    <recommendedName>
        <fullName evidence="1">DUF2470 domain-containing protein</fullName>
    </recommendedName>
</protein>